<name>A0A5C6CXF8_9BACT</name>
<dbReference type="InterPro" id="IPR024087">
    <property type="entry name" value="Creatininase-like_sf"/>
</dbReference>
<evidence type="ECO:0000256" key="5">
    <source>
        <dbReference type="ARBA" id="ARBA00024029"/>
    </source>
</evidence>
<evidence type="ECO:0000256" key="4">
    <source>
        <dbReference type="ARBA" id="ARBA00022833"/>
    </source>
</evidence>
<dbReference type="InterPro" id="IPR003785">
    <property type="entry name" value="Creatininase/forma_Hydrolase"/>
</dbReference>
<comment type="caution">
    <text evidence="6">The sequence shown here is derived from an EMBL/GenBank/DDBJ whole genome shotgun (WGS) entry which is preliminary data.</text>
</comment>
<reference evidence="6 7" key="1">
    <citation type="submission" date="2019-02" db="EMBL/GenBank/DDBJ databases">
        <title>Deep-cultivation of Planctomycetes and their phenomic and genomic characterization uncovers novel biology.</title>
        <authorList>
            <person name="Wiegand S."/>
            <person name="Jogler M."/>
            <person name="Boedeker C."/>
            <person name="Pinto D."/>
            <person name="Vollmers J."/>
            <person name="Rivas-Marin E."/>
            <person name="Kohn T."/>
            <person name="Peeters S.H."/>
            <person name="Heuer A."/>
            <person name="Rast P."/>
            <person name="Oberbeckmann S."/>
            <person name="Bunk B."/>
            <person name="Jeske O."/>
            <person name="Meyerdierks A."/>
            <person name="Storesund J.E."/>
            <person name="Kallscheuer N."/>
            <person name="Luecker S."/>
            <person name="Lage O.M."/>
            <person name="Pohl T."/>
            <person name="Merkel B.J."/>
            <person name="Hornburger P."/>
            <person name="Mueller R.-W."/>
            <person name="Bruemmer F."/>
            <person name="Labrenz M."/>
            <person name="Spormann A.M."/>
            <person name="Op Den Camp H."/>
            <person name="Overmann J."/>
            <person name="Amann R."/>
            <person name="Jetten M.S.M."/>
            <person name="Mascher T."/>
            <person name="Medema M.H."/>
            <person name="Devos D.P."/>
            <person name="Kaster A.-K."/>
            <person name="Ovreas L."/>
            <person name="Rohde M."/>
            <person name="Galperin M.Y."/>
            <person name="Jogler C."/>
        </authorList>
    </citation>
    <scope>NUCLEOTIDE SEQUENCE [LARGE SCALE GENOMIC DNA]</scope>
    <source>
        <strain evidence="6 7">Pla144</strain>
    </source>
</reference>
<dbReference type="PANTHER" id="PTHR35005:SF1">
    <property type="entry name" value="2-AMINO-5-FORMYLAMINO-6-RIBOSYLAMINOPYRIMIDIN-4(3H)-ONE 5'-MONOPHOSPHATE DEFORMYLASE"/>
    <property type="match status" value="1"/>
</dbReference>
<dbReference type="AlphaFoldDB" id="A0A5C6CXF8"/>
<comment type="similarity">
    <text evidence="5">Belongs to the creatininase superfamily.</text>
</comment>
<dbReference type="GO" id="GO:0046872">
    <property type="term" value="F:metal ion binding"/>
    <property type="evidence" value="ECO:0007669"/>
    <property type="project" value="UniProtKB-KW"/>
</dbReference>
<sequence>MQNKKHWRLSELSLPDVSSQIPKVVVLPFGATEPHGRHLPYGTDIIEVEAIAERSCQLANECGVDVAYLPVIPFGVQTSQQSYPLAMNLYPSTLNQIISDLTESMDNSGIEKAVLLNGHGGNDFYMHLKELFGKRRVYLTQVNWFSLCQELAGEIFAPGGDHANDMETSLVLHLCPELVDMAGAGSQPTAKFRLAAMRAGWARAPRPWDRYTEDSGAGDPRSATAEKGEQFFNAICKELADFLVELAGANIDDKFPFC</sequence>
<evidence type="ECO:0000256" key="2">
    <source>
        <dbReference type="ARBA" id="ARBA00022723"/>
    </source>
</evidence>
<comment type="cofactor">
    <cofactor evidence="1">
        <name>Zn(2+)</name>
        <dbReference type="ChEBI" id="CHEBI:29105"/>
    </cofactor>
</comment>
<evidence type="ECO:0000256" key="3">
    <source>
        <dbReference type="ARBA" id="ARBA00022801"/>
    </source>
</evidence>
<dbReference type="SUPFAM" id="SSF102215">
    <property type="entry name" value="Creatininase"/>
    <property type="match status" value="1"/>
</dbReference>
<protein>
    <submittedName>
        <fullName evidence="6">Creatinine amidohydrolase</fullName>
        <ecNumber evidence="6">3.5.2.10</ecNumber>
    </submittedName>
</protein>
<dbReference type="OrthoDB" id="9801445at2"/>
<dbReference type="EC" id="3.5.2.10" evidence="6"/>
<gene>
    <name evidence="6" type="primary">crnA</name>
    <name evidence="6" type="ORF">Pla144_15910</name>
</gene>
<evidence type="ECO:0000313" key="6">
    <source>
        <dbReference type="EMBL" id="TWU28304.1"/>
    </source>
</evidence>
<dbReference type="RefSeq" id="WP_146449619.1">
    <property type="nucleotide sequence ID" value="NZ_SJPS01000002.1"/>
</dbReference>
<keyword evidence="3 6" id="KW-0378">Hydrolase</keyword>
<dbReference type="GO" id="GO:0016811">
    <property type="term" value="F:hydrolase activity, acting on carbon-nitrogen (but not peptide) bonds, in linear amides"/>
    <property type="evidence" value="ECO:0007669"/>
    <property type="project" value="TreeGrafter"/>
</dbReference>
<keyword evidence="7" id="KW-1185">Reference proteome</keyword>
<dbReference type="Pfam" id="PF02633">
    <property type="entry name" value="Creatininase"/>
    <property type="match status" value="1"/>
</dbReference>
<accession>A0A5C6CXF8</accession>
<dbReference type="Gene3D" id="3.40.50.10310">
    <property type="entry name" value="Creatininase"/>
    <property type="match status" value="1"/>
</dbReference>
<dbReference type="EMBL" id="SJPS01000002">
    <property type="protein sequence ID" value="TWU28304.1"/>
    <property type="molecule type" value="Genomic_DNA"/>
</dbReference>
<keyword evidence="2" id="KW-0479">Metal-binding</keyword>
<dbReference type="Proteomes" id="UP000318437">
    <property type="component" value="Unassembled WGS sequence"/>
</dbReference>
<evidence type="ECO:0000256" key="1">
    <source>
        <dbReference type="ARBA" id="ARBA00001947"/>
    </source>
</evidence>
<keyword evidence="4" id="KW-0862">Zinc</keyword>
<proteinExistence type="inferred from homology"/>
<dbReference type="PANTHER" id="PTHR35005">
    <property type="entry name" value="3-DEHYDRO-SCYLLO-INOSOSE HYDROLASE"/>
    <property type="match status" value="1"/>
</dbReference>
<dbReference type="GO" id="GO:0009231">
    <property type="term" value="P:riboflavin biosynthetic process"/>
    <property type="evidence" value="ECO:0007669"/>
    <property type="project" value="TreeGrafter"/>
</dbReference>
<dbReference type="GO" id="GO:0047789">
    <property type="term" value="F:creatininase activity"/>
    <property type="evidence" value="ECO:0007669"/>
    <property type="project" value="UniProtKB-EC"/>
</dbReference>
<organism evidence="6 7">
    <name type="scientific">Bythopirellula polymerisocia</name>
    <dbReference type="NCBI Taxonomy" id="2528003"/>
    <lineage>
        <taxon>Bacteria</taxon>
        <taxon>Pseudomonadati</taxon>
        <taxon>Planctomycetota</taxon>
        <taxon>Planctomycetia</taxon>
        <taxon>Pirellulales</taxon>
        <taxon>Lacipirellulaceae</taxon>
        <taxon>Bythopirellula</taxon>
    </lineage>
</organism>
<evidence type="ECO:0000313" key="7">
    <source>
        <dbReference type="Proteomes" id="UP000318437"/>
    </source>
</evidence>